<gene>
    <name evidence="3" type="ORF">GK047_02570</name>
</gene>
<dbReference type="InterPro" id="IPR054246">
    <property type="entry name" value="DUF6973"/>
</dbReference>
<accession>A0A6G3ZTI7</accession>
<proteinExistence type="predicted"/>
<keyword evidence="1" id="KW-0732">Signal</keyword>
<organism evidence="3">
    <name type="scientific">Paenibacillus sp. SYP-B3998</name>
    <dbReference type="NCBI Taxonomy" id="2678564"/>
    <lineage>
        <taxon>Bacteria</taxon>
        <taxon>Bacillati</taxon>
        <taxon>Bacillota</taxon>
        <taxon>Bacilli</taxon>
        <taxon>Bacillales</taxon>
        <taxon>Paenibacillaceae</taxon>
        <taxon>Paenibacillus</taxon>
    </lineage>
</organism>
<sequence length="283" mass="31912">MKKLFAATVLSFVLVLSSSANAFAAESTTVYNESTLQSKVQDFYKKHKNQAVLSKSDLEEAEAINNQVISFVRKYDIKTTGPYKALDYTETDLSKNIEASLNLDEPFLNSTKIATAFLNSNTARDAAKKYAKDNGYGDITWDNKADALRHFSWNFLMGKSIGVSEARTIANNHEIAGVAAANYINRSDLTYNEKLVYGTMYGKQTREKTLNDKREFNLAFYDPSIMDLVNNAEGRSYSSNSSYSSSQYLEAFNYAVGNSSYLITDLFQVSNTTRDRAWLVWYY</sequence>
<dbReference type="AlphaFoldDB" id="A0A6G3ZTI7"/>
<comment type="caution">
    <text evidence="3">The sequence shown here is derived from an EMBL/GenBank/DDBJ whole genome shotgun (WGS) entry which is preliminary data.</text>
</comment>
<evidence type="ECO:0000313" key="3">
    <source>
        <dbReference type="EMBL" id="NEW04901.1"/>
    </source>
</evidence>
<dbReference type="Pfam" id="PF22322">
    <property type="entry name" value="DUF6973"/>
    <property type="match status" value="1"/>
</dbReference>
<dbReference type="RefSeq" id="WP_163940767.1">
    <property type="nucleotide sequence ID" value="NZ_JAAIKC010000001.1"/>
</dbReference>
<name>A0A6G3ZTI7_9BACL</name>
<feature type="signal peptide" evidence="1">
    <location>
        <begin position="1"/>
        <end position="22"/>
    </location>
</feature>
<evidence type="ECO:0000259" key="2">
    <source>
        <dbReference type="Pfam" id="PF22322"/>
    </source>
</evidence>
<feature type="chain" id="PRO_5038755794" description="DUF6973 domain-containing protein" evidence="1">
    <location>
        <begin position="23"/>
        <end position="283"/>
    </location>
</feature>
<feature type="domain" description="DUF6973" evidence="2">
    <location>
        <begin position="113"/>
        <end position="249"/>
    </location>
</feature>
<protein>
    <recommendedName>
        <fullName evidence="2">DUF6973 domain-containing protein</fullName>
    </recommendedName>
</protein>
<evidence type="ECO:0000256" key="1">
    <source>
        <dbReference type="SAM" id="SignalP"/>
    </source>
</evidence>
<dbReference type="EMBL" id="JAAIKC010000001">
    <property type="protein sequence ID" value="NEW04901.1"/>
    <property type="molecule type" value="Genomic_DNA"/>
</dbReference>
<reference evidence="3" key="1">
    <citation type="submission" date="2020-02" db="EMBL/GenBank/DDBJ databases">
        <authorList>
            <person name="Shen X.-R."/>
            <person name="Zhang Y.-X."/>
        </authorList>
    </citation>
    <scope>NUCLEOTIDE SEQUENCE</scope>
    <source>
        <strain evidence="3">SYP-B3998</strain>
    </source>
</reference>